<sequence>MNVDNLYLKYLIRSHTIIGIFVLFFFFLSTYFGTITLLKPYLNSWQNPSRYFIDNSKNIDLDSSINNALEQLGNPDDRVQIELPSFKDRALSVNFGLSNKVYVNPSTGELLDTKLEDNFLSEFFNRMHINLNMSKVGQTLIGLSSIGIIFLTITGVYLWLLNRKNRVKVKNFWFKWHKDLSLIAVPYILAFAISGALFGFTLGNSELFTKSATNGKESSTGKVVRPIIYPPLAKVQKSGQSAEMLPFLTLYNIAKEKYPELKITNINLFKWKDKNAQIVFSGYLQNNRILTGKVNRATVTLSGVSGELIDKKGLEKSHIISKVLSGFYFFHFIPDEGLFIRALYFIFGIGFAISMFFGLLIWIEKSRKDYRNENYFSILSKLIFASSIGVIPATTFVVLLYWLLPFELEDRATWLSGAFFAFWSFSLFLCIYIKKTLFTLKMFTLFTAIFLLLTFVVHQINIGFFIWELYSFDLKEAFYIDFTILLFSLFLFLLTLKIEKIEFLKRFEGL</sequence>
<evidence type="ECO:0008006" key="4">
    <source>
        <dbReference type="Google" id="ProtNLM"/>
    </source>
</evidence>
<proteinExistence type="predicted"/>
<feature type="transmembrane region" description="Helical" evidence="1">
    <location>
        <begin position="478"/>
        <end position="496"/>
    </location>
</feature>
<keyword evidence="1" id="KW-0472">Membrane</keyword>
<dbReference type="EMBL" id="PDKJ01000003">
    <property type="protein sequence ID" value="RXJ69121.1"/>
    <property type="molecule type" value="Genomic_DNA"/>
</dbReference>
<evidence type="ECO:0000313" key="2">
    <source>
        <dbReference type="EMBL" id="RXJ69121.1"/>
    </source>
</evidence>
<feature type="transmembrane region" description="Helical" evidence="1">
    <location>
        <begin position="140"/>
        <end position="160"/>
    </location>
</feature>
<dbReference type="Pfam" id="PF03929">
    <property type="entry name" value="PepSY_TM"/>
    <property type="match status" value="1"/>
</dbReference>
<feature type="transmembrane region" description="Helical" evidence="1">
    <location>
        <begin position="180"/>
        <end position="202"/>
    </location>
</feature>
<feature type="transmembrane region" description="Helical" evidence="1">
    <location>
        <begin position="17"/>
        <end position="38"/>
    </location>
</feature>
<feature type="transmembrane region" description="Helical" evidence="1">
    <location>
        <begin position="338"/>
        <end position="362"/>
    </location>
</feature>
<protein>
    <recommendedName>
        <fullName evidence="4">Peptidase</fullName>
    </recommendedName>
</protein>
<evidence type="ECO:0000256" key="1">
    <source>
        <dbReference type="SAM" id="Phobius"/>
    </source>
</evidence>
<dbReference type="RefSeq" id="WP_128979202.1">
    <property type="nucleotide sequence ID" value="NZ_PDKJ01000003.1"/>
</dbReference>
<comment type="caution">
    <text evidence="2">The sequence shown here is derived from an EMBL/GenBank/DDBJ whole genome shotgun (WGS) entry which is preliminary data.</text>
</comment>
<keyword evidence="1" id="KW-0812">Transmembrane</keyword>
<organism evidence="2 3">
    <name type="scientific">Halarcobacter ebronensis</name>
    <dbReference type="NCBI Taxonomy" id="1462615"/>
    <lineage>
        <taxon>Bacteria</taxon>
        <taxon>Pseudomonadati</taxon>
        <taxon>Campylobacterota</taxon>
        <taxon>Epsilonproteobacteria</taxon>
        <taxon>Campylobacterales</taxon>
        <taxon>Arcobacteraceae</taxon>
        <taxon>Halarcobacter</taxon>
    </lineage>
</organism>
<gene>
    <name evidence="2" type="ORF">CRV08_03670</name>
</gene>
<dbReference type="Proteomes" id="UP000290172">
    <property type="component" value="Unassembled WGS sequence"/>
</dbReference>
<dbReference type="InterPro" id="IPR005625">
    <property type="entry name" value="PepSY-ass_TM"/>
</dbReference>
<evidence type="ECO:0000313" key="3">
    <source>
        <dbReference type="Proteomes" id="UP000290172"/>
    </source>
</evidence>
<accession>A0A4Q0YJK5</accession>
<feature type="transmembrane region" description="Helical" evidence="1">
    <location>
        <begin position="414"/>
        <end position="433"/>
    </location>
</feature>
<dbReference type="PANTHER" id="PTHR34219">
    <property type="entry name" value="IRON-REGULATED INNER MEMBRANE PROTEIN-RELATED"/>
    <property type="match status" value="1"/>
</dbReference>
<name>A0A4Q0YJK5_9BACT</name>
<feature type="transmembrane region" description="Helical" evidence="1">
    <location>
        <begin position="445"/>
        <end position="466"/>
    </location>
</feature>
<reference evidence="2 3" key="1">
    <citation type="submission" date="2017-10" db="EMBL/GenBank/DDBJ databases">
        <title>Genomics of the genus Arcobacter.</title>
        <authorList>
            <person name="Perez-Cataluna A."/>
            <person name="Figueras M.J."/>
        </authorList>
    </citation>
    <scope>NUCLEOTIDE SEQUENCE [LARGE SCALE GENOMIC DNA]</scope>
    <source>
        <strain evidence="2 3">CECT 8993</strain>
    </source>
</reference>
<keyword evidence="1" id="KW-1133">Transmembrane helix</keyword>
<dbReference type="AlphaFoldDB" id="A0A4Q0YJK5"/>
<feature type="transmembrane region" description="Helical" evidence="1">
    <location>
        <begin position="382"/>
        <end position="402"/>
    </location>
</feature>